<keyword evidence="2" id="KW-1185">Reference proteome</keyword>
<sequence>MLLNIKINLLLLTIPRLISQVIVLLARNLPIVNDSQQTQIFLTDYQQLWYNNSVRVQRFL</sequence>
<organism evidence="1 2">
    <name type="scientific">Synechococcus phage metaG-MbCM1</name>
    <dbReference type="NCBI Taxonomy" id="1079999"/>
    <lineage>
        <taxon>Viruses</taxon>
        <taxon>Duplodnaviria</taxon>
        <taxon>Heunggongvirae</taxon>
        <taxon>Uroviricota</taxon>
        <taxon>Caudoviricetes</taxon>
        <taxon>Pantevenvirales</taxon>
        <taxon>Kyanoviridae</taxon>
        <taxon>Galenevirus</taxon>
        <taxon>Galenevirus mbcm1</taxon>
    </lineage>
</organism>
<evidence type="ECO:0000313" key="1">
    <source>
        <dbReference type="EMBL" id="AFD02923.1"/>
    </source>
</evidence>
<dbReference type="KEGG" id="vg:14005347"/>
<protein>
    <submittedName>
        <fullName evidence="1">Uncharacterized protein</fullName>
    </submittedName>
</protein>
<proteinExistence type="predicted"/>
<reference evidence="1 2" key="1">
    <citation type="submission" date="2011-07" db="EMBL/GenBank/DDBJ databases">
        <title>Viral Tagging: a high-throughput approach to explore virus-host interactions.</title>
        <authorList>
            <person name="Deng L."/>
            <person name="Sullivan M.B."/>
            <person name="Poulos B."/>
            <person name="Ignacio Espinoza J.C."/>
        </authorList>
    </citation>
    <scope>NUCLEOTIDE SEQUENCE [LARGE SCALE GENOMIC DNA]</scope>
</reference>
<dbReference type="Proteomes" id="UP000007597">
    <property type="component" value="Segment"/>
</dbReference>
<dbReference type="EMBL" id="JN371769">
    <property type="protein sequence ID" value="AFD02923.1"/>
    <property type="molecule type" value="Genomic_DNA"/>
</dbReference>
<evidence type="ECO:0000313" key="2">
    <source>
        <dbReference type="Proteomes" id="UP000007597"/>
    </source>
</evidence>
<dbReference type="GeneID" id="14005347"/>
<accession>H8ZN62</accession>
<dbReference type="RefSeq" id="YP_007001574.1">
    <property type="nucleotide sequence ID" value="NC_019443.1"/>
</dbReference>
<name>H8ZN62_9CAUD</name>